<dbReference type="Pfam" id="PF00990">
    <property type="entry name" value="GGDEF"/>
    <property type="match status" value="1"/>
</dbReference>
<dbReference type="SMART" id="SM00267">
    <property type="entry name" value="GGDEF"/>
    <property type="match status" value="1"/>
</dbReference>
<dbReference type="Gene3D" id="3.20.20.450">
    <property type="entry name" value="EAL domain"/>
    <property type="match status" value="1"/>
</dbReference>
<dbReference type="PROSITE" id="PS50883">
    <property type="entry name" value="EAL"/>
    <property type="match status" value="1"/>
</dbReference>
<dbReference type="CDD" id="cd01948">
    <property type="entry name" value="EAL"/>
    <property type="match status" value="1"/>
</dbReference>
<reference evidence="3 4" key="1">
    <citation type="submission" date="2020-02" db="EMBL/GenBank/DDBJ databases">
        <title>complete genome sequence of Rhodobacteraceae bacterium.</title>
        <authorList>
            <person name="Park J."/>
            <person name="Kim Y.-S."/>
            <person name="Kim K.-H."/>
        </authorList>
    </citation>
    <scope>NUCLEOTIDE SEQUENCE [LARGE SCALE GENOMIC DNA]</scope>
    <source>
        <strain evidence="3 4">RR4-56</strain>
    </source>
</reference>
<dbReference type="SUPFAM" id="SSF55073">
    <property type="entry name" value="Nucleotide cyclase"/>
    <property type="match status" value="1"/>
</dbReference>
<organism evidence="3 4">
    <name type="scientific">Pikeienuella piscinae</name>
    <dbReference type="NCBI Taxonomy" id="2748098"/>
    <lineage>
        <taxon>Bacteria</taxon>
        <taxon>Pseudomonadati</taxon>
        <taxon>Pseudomonadota</taxon>
        <taxon>Alphaproteobacteria</taxon>
        <taxon>Rhodobacterales</taxon>
        <taxon>Paracoccaceae</taxon>
        <taxon>Pikeienuella</taxon>
    </lineage>
</organism>
<dbReference type="InterPro" id="IPR001633">
    <property type="entry name" value="EAL_dom"/>
</dbReference>
<dbReference type="InterPro" id="IPR035919">
    <property type="entry name" value="EAL_sf"/>
</dbReference>
<evidence type="ECO:0000259" key="1">
    <source>
        <dbReference type="PROSITE" id="PS50883"/>
    </source>
</evidence>
<proteinExistence type="predicted"/>
<sequence length="432" mass="44980">MGRVLAMDAGGERKRERAIESAGGAPSAIMERDALTRRLSWVKAPSALLVASMGALSAVNRIYGHASGDRLVEGAAARVLSVAPEGALVARLSGAKIVVLAPAQTPEAAQALARALADAMAAAPDGPAVDPRLGAAWTPALAPGAGETLIAAALGALDRAASGGREIELALFDPAAERDELGRARRALDLIRAGCASIALQPVVNADASGRLMFREALIRVTGLDGAAIPADRFMPQLERLGMTEEADVAALRLAFDELAKDPGLRISVNLSGAAITRRRWPDAFARLAAAQPNCAARLIVEVTEEAAIARAGAAIGLFSLIRAHGAALALDDFGAGRTSFRHLRDFRFDMVKIDGGFIRGIDASADNQMLVSALVGIARQFDMMVIAEFVETAAEARALRALGVDGFQGFFFGRPALVWSDEDHAGRGVAG</sequence>
<feature type="domain" description="EAL" evidence="1">
    <location>
        <begin position="177"/>
        <end position="430"/>
    </location>
</feature>
<dbReference type="EMBL" id="CP049056">
    <property type="protein sequence ID" value="QIE55843.1"/>
    <property type="molecule type" value="Genomic_DNA"/>
</dbReference>
<keyword evidence="4" id="KW-1185">Reference proteome</keyword>
<dbReference type="GO" id="GO:0071111">
    <property type="term" value="F:cyclic-guanylate-specific phosphodiesterase activity"/>
    <property type="evidence" value="ECO:0007669"/>
    <property type="project" value="InterPro"/>
</dbReference>
<evidence type="ECO:0000313" key="4">
    <source>
        <dbReference type="Proteomes" id="UP000503336"/>
    </source>
</evidence>
<dbReference type="InterPro" id="IPR050706">
    <property type="entry name" value="Cyclic-di-GMP_PDE-like"/>
</dbReference>
<dbReference type="SUPFAM" id="SSF141868">
    <property type="entry name" value="EAL domain-like"/>
    <property type="match status" value="1"/>
</dbReference>
<dbReference type="PANTHER" id="PTHR33121:SF79">
    <property type="entry name" value="CYCLIC DI-GMP PHOSPHODIESTERASE PDED-RELATED"/>
    <property type="match status" value="1"/>
</dbReference>
<evidence type="ECO:0000259" key="2">
    <source>
        <dbReference type="PROSITE" id="PS50887"/>
    </source>
</evidence>
<dbReference type="InterPro" id="IPR043128">
    <property type="entry name" value="Rev_trsase/Diguanyl_cyclase"/>
</dbReference>
<dbReference type="InterPro" id="IPR029787">
    <property type="entry name" value="Nucleotide_cyclase"/>
</dbReference>
<dbReference type="PANTHER" id="PTHR33121">
    <property type="entry name" value="CYCLIC DI-GMP PHOSPHODIESTERASE PDEF"/>
    <property type="match status" value="1"/>
</dbReference>
<dbReference type="PROSITE" id="PS50887">
    <property type="entry name" value="GGDEF"/>
    <property type="match status" value="1"/>
</dbReference>
<dbReference type="InterPro" id="IPR000160">
    <property type="entry name" value="GGDEF_dom"/>
</dbReference>
<name>A0A7L5BXH2_9RHOB</name>
<evidence type="ECO:0000313" key="3">
    <source>
        <dbReference type="EMBL" id="QIE55843.1"/>
    </source>
</evidence>
<dbReference type="Pfam" id="PF00563">
    <property type="entry name" value="EAL"/>
    <property type="match status" value="1"/>
</dbReference>
<accession>A0A7L5BXH2</accession>
<gene>
    <name evidence="3" type="ORF">G5B40_10500</name>
</gene>
<dbReference type="Proteomes" id="UP000503336">
    <property type="component" value="Chromosome"/>
</dbReference>
<dbReference type="KEGG" id="hdh:G5B40_10500"/>
<dbReference type="RefSeq" id="WP_165098278.1">
    <property type="nucleotide sequence ID" value="NZ_CP049056.1"/>
</dbReference>
<protein>
    <submittedName>
        <fullName evidence="3">GGDEF domain-containing protein</fullName>
    </submittedName>
</protein>
<dbReference type="AlphaFoldDB" id="A0A7L5BXH2"/>
<dbReference type="Gene3D" id="3.30.70.270">
    <property type="match status" value="1"/>
</dbReference>
<feature type="domain" description="GGDEF" evidence="2">
    <location>
        <begin position="44"/>
        <end position="174"/>
    </location>
</feature>
<dbReference type="SMART" id="SM00052">
    <property type="entry name" value="EAL"/>
    <property type="match status" value="1"/>
</dbReference>